<dbReference type="GO" id="GO:0006629">
    <property type="term" value="P:lipid metabolic process"/>
    <property type="evidence" value="ECO:0007669"/>
    <property type="project" value="UniProtKB-KW"/>
</dbReference>
<keyword evidence="7 10" id="KW-0012">Acyltransferase</keyword>
<evidence type="ECO:0000313" key="10">
    <source>
        <dbReference type="EMBL" id="PTU32741.1"/>
    </source>
</evidence>
<evidence type="ECO:0000256" key="2">
    <source>
        <dbReference type="ARBA" id="ARBA00022679"/>
    </source>
</evidence>
<dbReference type="PANTHER" id="PTHR23063">
    <property type="entry name" value="PHOSPHOLIPID ACYLTRANSFERASE"/>
    <property type="match status" value="1"/>
</dbReference>
<dbReference type="SMART" id="SM00563">
    <property type="entry name" value="PlsC"/>
    <property type="match status" value="1"/>
</dbReference>
<evidence type="ECO:0000256" key="5">
    <source>
        <dbReference type="ARBA" id="ARBA00023098"/>
    </source>
</evidence>
<organism evidence="10 11">
    <name type="scientific">Stenotrophobium rhamnosiphilum</name>
    <dbReference type="NCBI Taxonomy" id="2029166"/>
    <lineage>
        <taxon>Bacteria</taxon>
        <taxon>Pseudomonadati</taxon>
        <taxon>Pseudomonadota</taxon>
        <taxon>Gammaproteobacteria</taxon>
        <taxon>Nevskiales</taxon>
        <taxon>Nevskiaceae</taxon>
        <taxon>Stenotrophobium</taxon>
    </lineage>
</organism>
<keyword evidence="5" id="KW-0443">Lipid metabolism</keyword>
<evidence type="ECO:0000313" key="11">
    <source>
        <dbReference type="Proteomes" id="UP000244248"/>
    </source>
</evidence>
<dbReference type="PANTHER" id="PTHR23063:SF52">
    <property type="entry name" value="LYSOPHOSPHATIDYLCHOLINE ACYLTRANSFERASE"/>
    <property type="match status" value="1"/>
</dbReference>
<dbReference type="SUPFAM" id="SSF69593">
    <property type="entry name" value="Glycerol-3-phosphate (1)-acyltransferase"/>
    <property type="match status" value="1"/>
</dbReference>
<keyword evidence="6 8" id="KW-0472">Membrane</keyword>
<dbReference type="GO" id="GO:0016746">
    <property type="term" value="F:acyltransferase activity"/>
    <property type="evidence" value="ECO:0007669"/>
    <property type="project" value="UniProtKB-KW"/>
</dbReference>
<dbReference type="CDD" id="cd07989">
    <property type="entry name" value="LPLAT_AGPAT-like"/>
    <property type="match status" value="1"/>
</dbReference>
<reference evidence="10 11" key="1">
    <citation type="submission" date="2018-04" db="EMBL/GenBank/DDBJ databases">
        <title>Novel species isolated from glacier.</title>
        <authorList>
            <person name="Liu Q."/>
            <person name="Xin Y.-H."/>
        </authorList>
    </citation>
    <scope>NUCLEOTIDE SEQUENCE [LARGE SCALE GENOMIC DNA]</scope>
    <source>
        <strain evidence="10 11">GT1R17</strain>
    </source>
</reference>
<evidence type="ECO:0000256" key="4">
    <source>
        <dbReference type="ARBA" id="ARBA00022989"/>
    </source>
</evidence>
<dbReference type="EMBL" id="QANS01000001">
    <property type="protein sequence ID" value="PTU32741.1"/>
    <property type="molecule type" value="Genomic_DNA"/>
</dbReference>
<evidence type="ECO:0000256" key="7">
    <source>
        <dbReference type="ARBA" id="ARBA00023315"/>
    </source>
</evidence>
<comment type="caution">
    <text evidence="10">The sequence shown here is derived from an EMBL/GenBank/DDBJ whole genome shotgun (WGS) entry which is preliminary data.</text>
</comment>
<gene>
    <name evidence="10" type="ORF">CJD38_01035</name>
</gene>
<proteinExistence type="predicted"/>
<dbReference type="AlphaFoldDB" id="A0A2T5MJI6"/>
<name>A0A2T5MJI6_9GAMM</name>
<evidence type="ECO:0000256" key="1">
    <source>
        <dbReference type="ARBA" id="ARBA00004370"/>
    </source>
</evidence>
<evidence type="ECO:0000256" key="6">
    <source>
        <dbReference type="ARBA" id="ARBA00023136"/>
    </source>
</evidence>
<keyword evidence="4 8" id="KW-1133">Transmembrane helix</keyword>
<dbReference type="InterPro" id="IPR002123">
    <property type="entry name" value="Plipid/glycerol_acylTrfase"/>
</dbReference>
<dbReference type="Proteomes" id="UP000244248">
    <property type="component" value="Unassembled WGS sequence"/>
</dbReference>
<feature type="domain" description="Phospholipid/glycerol acyltransferase" evidence="9">
    <location>
        <begin position="79"/>
        <end position="190"/>
    </location>
</feature>
<accession>A0A2T5MJI6</accession>
<evidence type="ECO:0000256" key="8">
    <source>
        <dbReference type="SAM" id="Phobius"/>
    </source>
</evidence>
<dbReference type="GO" id="GO:0016020">
    <property type="term" value="C:membrane"/>
    <property type="evidence" value="ECO:0007669"/>
    <property type="project" value="UniProtKB-SubCell"/>
</dbReference>
<protein>
    <submittedName>
        <fullName evidence="10">1-acyl-sn-glycerol-3-phosphate acyltransferase</fullName>
    </submittedName>
</protein>
<comment type="subcellular location">
    <subcellularLocation>
        <location evidence="1">Membrane</location>
    </subcellularLocation>
</comment>
<feature type="transmembrane region" description="Helical" evidence="8">
    <location>
        <begin position="21"/>
        <end position="41"/>
    </location>
</feature>
<keyword evidence="3 8" id="KW-0812">Transmembrane</keyword>
<dbReference type="Pfam" id="PF01553">
    <property type="entry name" value="Acyltransferase"/>
    <property type="match status" value="1"/>
</dbReference>
<evidence type="ECO:0000259" key="9">
    <source>
        <dbReference type="SMART" id="SM00563"/>
    </source>
</evidence>
<keyword evidence="2 10" id="KW-0808">Transferase</keyword>
<evidence type="ECO:0000256" key="3">
    <source>
        <dbReference type="ARBA" id="ARBA00022692"/>
    </source>
</evidence>
<sequence>MPELSALMNTTPARTVRAVVRGARLVIHLAIGLLLGVALMLDRWNRLNAQALMTWWCQVALGIFSIELIRNGAPHDGGRITVANHVSWLDIIVIGASEPTRFVAKSEIQDWPIAGSLADACGTFYIRRGKGGSRPLLDKLVPHLKAGGCVTIFPEGTTTDGLSVLPFHPRLFAAALEAQCVVQPVALRYGLSASGDNIAPFIGDDDLVSHVLRMLKEPEIVVEVNYGAVLASEGRTREELAEMTQASISKVVMPTQRTSLQPSLETALESALT</sequence>
<keyword evidence="11" id="KW-1185">Reference proteome</keyword>